<accession>A0A1J4MIL9</accession>
<dbReference type="InterPro" id="IPR014721">
    <property type="entry name" value="Ribsml_uS5_D2-typ_fold_subgr"/>
</dbReference>
<dbReference type="CDD" id="cd04096">
    <property type="entry name" value="eEF2_snRNP_like_C"/>
    <property type="match status" value="1"/>
</dbReference>
<evidence type="ECO:0000256" key="2">
    <source>
        <dbReference type="ARBA" id="ARBA00023134"/>
    </source>
</evidence>
<dbReference type="InterPro" id="IPR005225">
    <property type="entry name" value="Small_GTP-bd"/>
</dbReference>
<gene>
    <name evidence="5" type="ORF">cubi_02527</name>
</gene>
<dbReference type="GO" id="GO:0003924">
    <property type="term" value="F:GTPase activity"/>
    <property type="evidence" value="ECO:0007669"/>
    <property type="project" value="InterPro"/>
</dbReference>
<evidence type="ECO:0000256" key="1">
    <source>
        <dbReference type="ARBA" id="ARBA00022741"/>
    </source>
</evidence>
<dbReference type="SUPFAM" id="SSF50447">
    <property type="entry name" value="Translation proteins"/>
    <property type="match status" value="1"/>
</dbReference>
<dbReference type="Pfam" id="PF14492">
    <property type="entry name" value="EFG_III"/>
    <property type="match status" value="1"/>
</dbReference>
<dbReference type="GeneID" id="39979317"/>
<dbReference type="PRINTS" id="PR00315">
    <property type="entry name" value="ELONGATNFCT"/>
</dbReference>
<dbReference type="RefSeq" id="XP_028874658.1">
    <property type="nucleotide sequence ID" value="XM_029019538.1"/>
</dbReference>
<dbReference type="Gene3D" id="3.30.70.870">
    <property type="entry name" value="Elongation Factor G (Translational Gtpase), domain 3"/>
    <property type="match status" value="1"/>
</dbReference>
<reference evidence="5 6" key="1">
    <citation type="submission" date="2016-10" db="EMBL/GenBank/DDBJ databases">
        <title>Reductive evolution of mitochondrial metabolism and differential evolution of invasion-related proteins in Cryptosporidium.</title>
        <authorList>
            <person name="Liu S."/>
            <person name="Roellig D.M."/>
            <person name="Guo Y."/>
            <person name="Li N."/>
            <person name="Frace M.A."/>
            <person name="Tang K."/>
            <person name="Zhang L."/>
            <person name="Feng Y."/>
            <person name="Xiao L."/>
        </authorList>
    </citation>
    <scope>NUCLEOTIDE SEQUENCE [LARGE SCALE GENOMIC DNA]</scope>
    <source>
        <strain evidence="5">39726</strain>
    </source>
</reference>
<dbReference type="GO" id="GO:0043022">
    <property type="term" value="F:ribosome binding"/>
    <property type="evidence" value="ECO:0007669"/>
    <property type="project" value="TreeGrafter"/>
</dbReference>
<dbReference type="Gene3D" id="3.30.70.240">
    <property type="match status" value="1"/>
</dbReference>
<feature type="compositionally biased region" description="Polar residues" evidence="3">
    <location>
        <begin position="1031"/>
        <end position="1046"/>
    </location>
</feature>
<dbReference type="PANTHER" id="PTHR42908:SF3">
    <property type="entry name" value="ELONGATION FACTOR-LIKE GTPASE 1"/>
    <property type="match status" value="1"/>
</dbReference>
<dbReference type="PANTHER" id="PTHR42908">
    <property type="entry name" value="TRANSLATION ELONGATION FACTOR-RELATED"/>
    <property type="match status" value="1"/>
</dbReference>
<protein>
    <submittedName>
        <fullName evidence="5">Elongation factor-like protein</fullName>
    </submittedName>
</protein>
<dbReference type="CDD" id="cd01885">
    <property type="entry name" value="EF2"/>
    <property type="match status" value="1"/>
</dbReference>
<dbReference type="SUPFAM" id="SSF54980">
    <property type="entry name" value="EF-G C-terminal domain-like"/>
    <property type="match status" value="2"/>
</dbReference>
<evidence type="ECO:0000313" key="5">
    <source>
        <dbReference type="EMBL" id="OII73315.1"/>
    </source>
</evidence>
<feature type="compositionally biased region" description="Low complexity" evidence="3">
    <location>
        <begin position="1057"/>
        <end position="1067"/>
    </location>
</feature>
<dbReference type="GO" id="GO:0003746">
    <property type="term" value="F:translation elongation factor activity"/>
    <property type="evidence" value="ECO:0007669"/>
    <property type="project" value="UniProtKB-KW"/>
</dbReference>
<dbReference type="PROSITE" id="PS51722">
    <property type="entry name" value="G_TR_2"/>
    <property type="match status" value="1"/>
</dbReference>
<keyword evidence="5" id="KW-0251">Elongation factor</keyword>
<organism evidence="5 6">
    <name type="scientific">Cryptosporidium ubiquitum</name>
    <dbReference type="NCBI Taxonomy" id="857276"/>
    <lineage>
        <taxon>Eukaryota</taxon>
        <taxon>Sar</taxon>
        <taxon>Alveolata</taxon>
        <taxon>Apicomplexa</taxon>
        <taxon>Conoidasida</taxon>
        <taxon>Coccidia</taxon>
        <taxon>Eucoccidiorida</taxon>
        <taxon>Eimeriorina</taxon>
        <taxon>Cryptosporidiidae</taxon>
        <taxon>Cryptosporidium</taxon>
    </lineage>
</organism>
<dbReference type="InterPro" id="IPR009000">
    <property type="entry name" value="Transl_B-barrel_sf"/>
</dbReference>
<dbReference type="Gene3D" id="3.90.1430.10">
    <property type="entry name" value="Yeast translation eEF2 (G' domain)"/>
    <property type="match status" value="1"/>
</dbReference>
<dbReference type="Gene3D" id="2.40.30.10">
    <property type="entry name" value="Translation factors"/>
    <property type="match status" value="1"/>
</dbReference>
<dbReference type="InterPro" id="IPR027417">
    <property type="entry name" value="P-loop_NTPase"/>
</dbReference>
<dbReference type="NCBIfam" id="TIGR00231">
    <property type="entry name" value="small_GTP"/>
    <property type="match status" value="1"/>
</dbReference>
<dbReference type="GO" id="GO:1990904">
    <property type="term" value="C:ribonucleoprotein complex"/>
    <property type="evidence" value="ECO:0007669"/>
    <property type="project" value="TreeGrafter"/>
</dbReference>
<dbReference type="Pfam" id="PF00009">
    <property type="entry name" value="GTP_EFTU"/>
    <property type="match status" value="1"/>
</dbReference>
<dbReference type="GO" id="GO:0005829">
    <property type="term" value="C:cytosol"/>
    <property type="evidence" value="ECO:0007669"/>
    <property type="project" value="TreeGrafter"/>
</dbReference>
<evidence type="ECO:0000256" key="3">
    <source>
        <dbReference type="SAM" id="MobiDB-lite"/>
    </source>
</evidence>
<keyword evidence="5" id="KW-0648">Protein biosynthesis</keyword>
<comment type="caution">
    <text evidence="5">The sequence shown here is derived from an EMBL/GenBank/DDBJ whole genome shotgun (WGS) entry which is preliminary data.</text>
</comment>
<dbReference type="GO" id="GO:0042256">
    <property type="term" value="P:cytosolic ribosome assembly"/>
    <property type="evidence" value="ECO:0007669"/>
    <property type="project" value="TreeGrafter"/>
</dbReference>
<dbReference type="VEuPathDB" id="CryptoDB:cubi_02527"/>
<dbReference type="Gene3D" id="3.40.50.300">
    <property type="entry name" value="P-loop containing nucleotide triphosphate hydrolases"/>
    <property type="match status" value="1"/>
</dbReference>
<dbReference type="GO" id="GO:0005525">
    <property type="term" value="F:GTP binding"/>
    <property type="evidence" value="ECO:0007669"/>
    <property type="project" value="UniProtKB-KW"/>
</dbReference>
<dbReference type="SMART" id="SM00838">
    <property type="entry name" value="EFG_C"/>
    <property type="match status" value="1"/>
</dbReference>
<dbReference type="OrthoDB" id="364892at2759"/>
<dbReference type="Gene3D" id="3.30.230.10">
    <property type="match status" value="1"/>
</dbReference>
<dbReference type="EMBL" id="LRBP01000016">
    <property type="protein sequence ID" value="OII73315.1"/>
    <property type="molecule type" value="Genomic_DNA"/>
</dbReference>
<dbReference type="InterPro" id="IPR000640">
    <property type="entry name" value="EFG_V-like"/>
</dbReference>
<dbReference type="Proteomes" id="UP000186176">
    <property type="component" value="Unassembled WGS sequence"/>
</dbReference>
<dbReference type="AlphaFoldDB" id="A0A1J4MIL9"/>
<keyword evidence="2" id="KW-0342">GTP-binding</keyword>
<keyword evidence="1" id="KW-0547">Nucleotide-binding</keyword>
<proteinExistence type="predicted"/>
<feature type="domain" description="Tr-type G" evidence="4">
    <location>
        <begin position="3"/>
        <end position="243"/>
    </location>
</feature>
<dbReference type="Pfam" id="PF00679">
    <property type="entry name" value="EFG_C"/>
    <property type="match status" value="1"/>
</dbReference>
<dbReference type="InterPro" id="IPR020568">
    <property type="entry name" value="Ribosomal_Su5_D2-typ_SF"/>
</dbReference>
<dbReference type="InterPro" id="IPR041095">
    <property type="entry name" value="EFG_II"/>
</dbReference>
<dbReference type="InterPro" id="IPR000795">
    <property type="entry name" value="T_Tr_GTP-bd_dom"/>
</dbReference>
<dbReference type="FunFam" id="3.30.70.870:FF:000002">
    <property type="entry name" value="Translation elongation factor 2"/>
    <property type="match status" value="1"/>
</dbReference>
<dbReference type="InterPro" id="IPR035647">
    <property type="entry name" value="EFG_III/V"/>
</dbReference>
<feature type="region of interest" description="Disordered" evidence="3">
    <location>
        <begin position="1031"/>
        <end position="1067"/>
    </location>
</feature>
<name>A0A1J4MIL9_9CRYT</name>
<evidence type="ECO:0000259" key="4">
    <source>
        <dbReference type="PROSITE" id="PS51722"/>
    </source>
</evidence>
<keyword evidence="6" id="KW-1185">Reference proteome</keyword>
<dbReference type="SUPFAM" id="SSF52540">
    <property type="entry name" value="P-loop containing nucleoside triphosphate hydrolases"/>
    <property type="match status" value="1"/>
</dbReference>
<dbReference type="SUPFAM" id="SSF54211">
    <property type="entry name" value="Ribosomal protein S5 domain 2-like"/>
    <property type="match status" value="1"/>
</dbReference>
<sequence length="1105" mass="126670">MCKNIRNICIIAHVDHGKTTLADYLLASNNILSNKSAGTIRYLDSREDEQYRLITMKSSAVTLNFKYEEEIKLEAEDGNYLINLIDSPGHVDFIYEVISSLRISDGALLLVDVAEGIGDQTRKVLQHAFKERLKIILVLNKMDRLILELGFDVKEAYTHITKLIEQINVVVHQLIQEEIHELMLEDIEIDEQYQDEREKTLEFSFSNGNIVFTSCLHGWCLDITGGNMLKSISAKLDLPWNSKTRSNLQKAISSNFYYNSKTKKVSNTGFKKDQPTMMEQFILDPIWNIYQNIFINFNHEKIRKIIQVLGIYSTEIECHINEYLKIHDLNNAKNSNLLALICKNIMGNWLPLSKSIFERVINYIPDPNTSNQLRFPSIYTELISSKGDYQKYEDLNIIFISKFSACDLTNNRLTKDRLKGNEELNGFVGISRVFNGNIRIGDILYMSNYFNNKDKNNNKIKVISLFYLLGSDLIPVEQVQNGHIFALCIQELYSETDIQNNEVIIGRISSLDRTLTLSNYPNFPAFNPLYKSNTNSSLSSIIKVSIEPKKIQDLPLMLRGLELLSRSDPCVEIDTLDTGEYILGCHGEVHLERCISDLQFVFAQIPLSISKPLIAIREGLVSHVNSNQIHQNFCPHIPFPPWSKSIISQNKEEEISVQNNEFHHQVEKEKEQDENIAKIPCELASIKINAIPMNHNLIDYIEKNQSSILEIINPSNITNDSFKYIDKLDEINRILLSKHTLNPNNDSIELDDHQDLVLIGICVKKGSITLLTSNEKNLKALKWSLKYTYNYNYYPEVSSPIYKDIIDLYRKVINGIITGYEIASKSGPLCEEPIRGVNFILNELVLDNFDMKQLLEAENSENQDFNSYLNNIQKSISLISNQLTTTTKELCRRVFLQRGNVRIYEIYLNLVIYCEQSVLGKVYSVINKRRGNVYNEELKEGTSTFKIEAYIPIIESLGISQELRSKASGNISFNLSFSHWELLDEDPFPESSMTMEEFEDEGFSKVNLLISDSNKYDYSIQLNFDRETSNINENNNSLIGKTSMGLNSSSNDDESGNNRNNSNCYGNNTNIARMIINSIRQRKGLPTQHKIVMAAEKQRTLNKKK</sequence>
<evidence type="ECO:0000313" key="6">
    <source>
        <dbReference type="Proteomes" id="UP000186176"/>
    </source>
</evidence>